<feature type="domain" description="ERV/ALR sulfhydryl oxidase" evidence="7">
    <location>
        <begin position="52"/>
        <end position="153"/>
    </location>
</feature>
<dbReference type="AlphaFoldDB" id="A0A6C0LAM6"/>
<evidence type="ECO:0000256" key="5">
    <source>
        <dbReference type="ARBA" id="ARBA00023002"/>
    </source>
</evidence>
<keyword evidence="4" id="KW-0274">FAD</keyword>
<keyword evidence="6" id="KW-1015">Disulfide bond</keyword>
<evidence type="ECO:0000256" key="6">
    <source>
        <dbReference type="ARBA" id="ARBA00023157"/>
    </source>
</evidence>
<evidence type="ECO:0000256" key="4">
    <source>
        <dbReference type="ARBA" id="ARBA00022827"/>
    </source>
</evidence>
<evidence type="ECO:0000313" key="8">
    <source>
        <dbReference type="EMBL" id="QHU26684.1"/>
    </source>
</evidence>
<name>A0A6C0LAM6_9ZZZZ</name>
<protein>
    <recommendedName>
        <fullName evidence="2">thiol oxidase</fullName>
        <ecNumber evidence="2">1.8.3.2</ecNumber>
    </recommendedName>
</protein>
<dbReference type="EC" id="1.8.3.2" evidence="2"/>
<keyword evidence="5" id="KW-0560">Oxidoreductase</keyword>
<dbReference type="SUPFAM" id="SSF69000">
    <property type="entry name" value="FAD-dependent thiol oxidase"/>
    <property type="match status" value="1"/>
</dbReference>
<dbReference type="InterPro" id="IPR017905">
    <property type="entry name" value="ERV/ALR_sulphydryl_oxidase"/>
</dbReference>
<dbReference type="Gene3D" id="1.20.120.310">
    <property type="entry name" value="ERV/ALR sulfhydryl oxidase domain"/>
    <property type="match status" value="1"/>
</dbReference>
<dbReference type="GO" id="GO:0016972">
    <property type="term" value="F:thiol oxidase activity"/>
    <property type="evidence" value="ECO:0007669"/>
    <property type="project" value="UniProtKB-EC"/>
</dbReference>
<dbReference type="PROSITE" id="PS51324">
    <property type="entry name" value="ERV_ALR"/>
    <property type="match status" value="1"/>
</dbReference>
<reference evidence="8" key="1">
    <citation type="journal article" date="2020" name="Nature">
        <title>Giant virus diversity and host interactions through global metagenomics.</title>
        <authorList>
            <person name="Schulz F."/>
            <person name="Roux S."/>
            <person name="Paez-Espino D."/>
            <person name="Jungbluth S."/>
            <person name="Walsh D.A."/>
            <person name="Denef V.J."/>
            <person name="McMahon K.D."/>
            <person name="Konstantinidis K.T."/>
            <person name="Eloe-Fadrosh E.A."/>
            <person name="Kyrpides N.C."/>
            <person name="Woyke T."/>
        </authorList>
    </citation>
    <scope>NUCLEOTIDE SEQUENCE</scope>
    <source>
        <strain evidence="8">GVMAG-M-3300027759-42</strain>
    </source>
</reference>
<dbReference type="EMBL" id="MN740444">
    <property type="protein sequence ID" value="QHU26684.1"/>
    <property type="molecule type" value="Genomic_DNA"/>
</dbReference>
<dbReference type="InterPro" id="IPR036774">
    <property type="entry name" value="ERV/ALR_sulphydryl_oxid_sf"/>
</dbReference>
<sequence>MNMQFVNSRYNSRAKEINPHYTVSMLPFARKNYHQTPVVQHKQVDVQAVPQNNPNKIRWGPPTWFLFHTLAHKIKDEHFYKIKSELLNNIVTICINLPCPKCAEHATQYMKKINIGAIQTKDDLKNLLFKFHNDVNVRTGASLFEYNDLNNKYNSAVTINIVQNFFVFFKDKSFNVTAIANSMHRERITNVLKEWFYKNIQCFEP</sequence>
<comment type="cofactor">
    <cofactor evidence="1">
        <name>FAD</name>
        <dbReference type="ChEBI" id="CHEBI:57692"/>
    </cofactor>
</comment>
<proteinExistence type="predicted"/>
<evidence type="ECO:0000259" key="7">
    <source>
        <dbReference type="PROSITE" id="PS51324"/>
    </source>
</evidence>
<evidence type="ECO:0000256" key="1">
    <source>
        <dbReference type="ARBA" id="ARBA00001974"/>
    </source>
</evidence>
<evidence type="ECO:0000256" key="2">
    <source>
        <dbReference type="ARBA" id="ARBA00012512"/>
    </source>
</evidence>
<accession>A0A6C0LAM6</accession>
<dbReference type="Pfam" id="PF04777">
    <property type="entry name" value="Evr1_Alr"/>
    <property type="match status" value="1"/>
</dbReference>
<keyword evidence="3" id="KW-0285">Flavoprotein</keyword>
<organism evidence="8">
    <name type="scientific">viral metagenome</name>
    <dbReference type="NCBI Taxonomy" id="1070528"/>
    <lineage>
        <taxon>unclassified sequences</taxon>
        <taxon>metagenomes</taxon>
        <taxon>organismal metagenomes</taxon>
    </lineage>
</organism>
<evidence type="ECO:0000256" key="3">
    <source>
        <dbReference type="ARBA" id="ARBA00022630"/>
    </source>
</evidence>